<dbReference type="Proteomes" id="UP000054559">
    <property type="component" value="Unassembled WGS sequence"/>
</dbReference>
<feature type="region of interest" description="Disordered" evidence="1">
    <location>
        <begin position="113"/>
        <end position="140"/>
    </location>
</feature>
<sequence length="140" mass="15381">MLGSDTLTTKSRLAYGFTGPPAMLGCSHFTNEAYTQSPRVLRNYWVSCGIPGAFDLRSDSISPGHCRETWTFRSTEYGVQGGAFARVVDCALSGGFIVNLVTRFVSPLAGRRQAMSQQPRMPVGLALSRDHRRSQPPRLI</sequence>
<name>A0A0J8U1V8_COCIT</name>
<dbReference type="AlphaFoldDB" id="A0A0J8U1V8"/>
<reference evidence="3" key="1">
    <citation type="journal article" date="2010" name="Genome Res.">
        <title>Population genomic sequencing of Coccidioides fungi reveals recent hybridization and transposon control.</title>
        <authorList>
            <person name="Neafsey D.E."/>
            <person name="Barker B.M."/>
            <person name="Sharpton T.J."/>
            <person name="Stajich J.E."/>
            <person name="Park D.J."/>
            <person name="Whiston E."/>
            <person name="Hung C.-Y."/>
            <person name="McMahan C."/>
            <person name="White J."/>
            <person name="Sykes S."/>
            <person name="Heiman D."/>
            <person name="Young S."/>
            <person name="Zeng Q."/>
            <person name="Abouelleil A."/>
            <person name="Aftuck L."/>
            <person name="Bessette D."/>
            <person name="Brown A."/>
            <person name="FitzGerald M."/>
            <person name="Lui A."/>
            <person name="Macdonald J.P."/>
            <person name="Priest M."/>
            <person name="Orbach M.J."/>
            <person name="Galgiani J.N."/>
            <person name="Kirkland T.N."/>
            <person name="Cole G.T."/>
            <person name="Birren B.W."/>
            <person name="Henn M.R."/>
            <person name="Taylor J.W."/>
            <person name="Rounsley S.D."/>
        </authorList>
    </citation>
    <scope>NUCLEOTIDE SEQUENCE [LARGE SCALE GENOMIC DNA]</scope>
    <source>
        <strain evidence="3">RMSCC 3703</strain>
    </source>
</reference>
<proteinExistence type="predicted"/>
<accession>A0A0J8U1V8</accession>
<evidence type="ECO:0000313" key="3">
    <source>
        <dbReference type="Proteomes" id="UP000054559"/>
    </source>
</evidence>
<feature type="compositionally biased region" description="Basic residues" evidence="1">
    <location>
        <begin position="130"/>
        <end position="140"/>
    </location>
</feature>
<dbReference type="EMBL" id="DS268124">
    <property type="protein sequence ID" value="KMU80467.1"/>
    <property type="molecule type" value="Genomic_DNA"/>
</dbReference>
<organism evidence="2 3">
    <name type="scientific">Coccidioides immitis RMSCC 3703</name>
    <dbReference type="NCBI Taxonomy" id="454286"/>
    <lineage>
        <taxon>Eukaryota</taxon>
        <taxon>Fungi</taxon>
        <taxon>Dikarya</taxon>
        <taxon>Ascomycota</taxon>
        <taxon>Pezizomycotina</taxon>
        <taxon>Eurotiomycetes</taxon>
        <taxon>Eurotiomycetidae</taxon>
        <taxon>Onygenales</taxon>
        <taxon>Onygenaceae</taxon>
        <taxon>Coccidioides</taxon>
    </lineage>
</organism>
<gene>
    <name evidence="2" type="ORF">CISG_02318</name>
</gene>
<evidence type="ECO:0000256" key="1">
    <source>
        <dbReference type="SAM" id="MobiDB-lite"/>
    </source>
</evidence>
<protein>
    <submittedName>
        <fullName evidence="2">Uncharacterized protein</fullName>
    </submittedName>
</protein>
<evidence type="ECO:0000313" key="2">
    <source>
        <dbReference type="EMBL" id="KMU80467.1"/>
    </source>
</evidence>